<dbReference type="PANTHER" id="PTHR12774:SF2">
    <property type="entry name" value="PEROXISOMAL BIOGENESIS FACTOR 19"/>
    <property type="match status" value="1"/>
</dbReference>
<feature type="region of interest" description="Disordered" evidence="3">
    <location>
        <begin position="276"/>
        <end position="296"/>
    </location>
</feature>
<gene>
    <name evidence="4" type="primary">Pex19_1</name>
    <name evidence="4" type="ORF">FJT64_010376</name>
</gene>
<feature type="region of interest" description="Disordered" evidence="3">
    <location>
        <begin position="1"/>
        <end position="63"/>
    </location>
</feature>
<feature type="compositionally biased region" description="Low complexity" evidence="3">
    <location>
        <begin position="41"/>
        <end position="51"/>
    </location>
</feature>
<dbReference type="GO" id="GO:0045046">
    <property type="term" value="P:protein import into peroxisome membrane"/>
    <property type="evidence" value="ECO:0007669"/>
    <property type="project" value="TreeGrafter"/>
</dbReference>
<sequence length="296" mass="30652">MGDNPPSKPTEIVDDPDDPELSELLDSALADFGRPTPTAPAPATAAPAAAAQTVTGGGEPAKQEGIKDAYKVFEDAMKQALQAGPDSASASASGGGGDAAFSALMSSLAEEMAKTEVEGAEDPLAKTLADLSKNMSSDAEKMGGEPDISELLKAFSGSGDGPDAGALDSFMPLMQTVMSSILSKDVLYPSLKDVAGRYPAWLEANSSSLSTEDKDRYSQQHRLMVEVCEVFEEEGDAAASGKQDRVFALMQKMQALGQPPKELVGESDLGITFDEEGNPRLPAGLGPASGAECTIM</sequence>
<dbReference type="OrthoDB" id="21292at2759"/>
<dbReference type="AlphaFoldDB" id="A0A6A4VEG6"/>
<organism evidence="4 5">
    <name type="scientific">Amphibalanus amphitrite</name>
    <name type="common">Striped barnacle</name>
    <name type="synonym">Balanus amphitrite</name>
    <dbReference type="NCBI Taxonomy" id="1232801"/>
    <lineage>
        <taxon>Eukaryota</taxon>
        <taxon>Metazoa</taxon>
        <taxon>Ecdysozoa</taxon>
        <taxon>Arthropoda</taxon>
        <taxon>Crustacea</taxon>
        <taxon>Multicrustacea</taxon>
        <taxon>Cirripedia</taxon>
        <taxon>Thoracica</taxon>
        <taxon>Thoracicalcarea</taxon>
        <taxon>Balanomorpha</taxon>
        <taxon>Balanoidea</taxon>
        <taxon>Balanidae</taxon>
        <taxon>Amphibalaninae</taxon>
        <taxon>Amphibalanus</taxon>
    </lineage>
</organism>
<dbReference type="EMBL" id="VIIS01001874">
    <property type="protein sequence ID" value="KAF0291519.1"/>
    <property type="molecule type" value="Genomic_DNA"/>
</dbReference>
<dbReference type="Proteomes" id="UP000440578">
    <property type="component" value="Unassembled WGS sequence"/>
</dbReference>
<protein>
    <recommendedName>
        <fullName evidence="2">Peroxin-19</fullName>
    </recommendedName>
</protein>
<proteinExistence type="inferred from homology"/>
<keyword evidence="5" id="KW-1185">Reference proteome</keyword>
<evidence type="ECO:0000313" key="4">
    <source>
        <dbReference type="EMBL" id="KAF0291519.1"/>
    </source>
</evidence>
<dbReference type="InterPro" id="IPR006708">
    <property type="entry name" value="Pex19"/>
</dbReference>
<evidence type="ECO:0000313" key="5">
    <source>
        <dbReference type="Proteomes" id="UP000440578"/>
    </source>
</evidence>
<dbReference type="GO" id="GO:0005778">
    <property type="term" value="C:peroxisomal membrane"/>
    <property type="evidence" value="ECO:0007669"/>
    <property type="project" value="TreeGrafter"/>
</dbReference>
<evidence type="ECO:0000256" key="1">
    <source>
        <dbReference type="ARBA" id="ARBA00006326"/>
    </source>
</evidence>
<dbReference type="GO" id="GO:0033328">
    <property type="term" value="F:peroxisome membrane targeting sequence binding"/>
    <property type="evidence" value="ECO:0007669"/>
    <property type="project" value="TreeGrafter"/>
</dbReference>
<reference evidence="4 5" key="1">
    <citation type="submission" date="2019-07" db="EMBL/GenBank/DDBJ databases">
        <title>Draft genome assembly of a fouling barnacle, Amphibalanus amphitrite (Darwin, 1854): The first reference genome for Thecostraca.</title>
        <authorList>
            <person name="Kim W."/>
        </authorList>
    </citation>
    <scope>NUCLEOTIDE SEQUENCE [LARGE SCALE GENOMIC DNA]</scope>
    <source>
        <strain evidence="4">SNU_AA5</strain>
        <tissue evidence="4">Soma without cirri and trophi</tissue>
    </source>
</reference>
<accession>A0A6A4VEG6</accession>
<dbReference type="Pfam" id="PF04614">
    <property type="entry name" value="Pex19"/>
    <property type="match status" value="1"/>
</dbReference>
<comment type="similarity">
    <text evidence="1">Belongs to the peroxin-19 family.</text>
</comment>
<evidence type="ECO:0000256" key="3">
    <source>
        <dbReference type="SAM" id="MobiDB-lite"/>
    </source>
</evidence>
<dbReference type="InterPro" id="IPR038322">
    <property type="entry name" value="Pex19_C_sf"/>
</dbReference>
<name>A0A6A4VEG6_AMPAM</name>
<dbReference type="Gene3D" id="1.20.120.900">
    <property type="entry name" value="Pex19, mPTS binding domain"/>
    <property type="match status" value="1"/>
</dbReference>
<evidence type="ECO:0000256" key="2">
    <source>
        <dbReference type="ARBA" id="ARBA00029688"/>
    </source>
</evidence>
<dbReference type="EMBL" id="VIIS01001874">
    <property type="protein sequence ID" value="KAF0291520.1"/>
    <property type="molecule type" value="Genomic_DNA"/>
</dbReference>
<feature type="compositionally biased region" description="Acidic residues" evidence="3">
    <location>
        <begin position="12"/>
        <end position="23"/>
    </location>
</feature>
<dbReference type="PANTHER" id="PTHR12774">
    <property type="entry name" value="PEROXISOMAL BIOGENESIS FACTOR 19"/>
    <property type="match status" value="1"/>
</dbReference>
<comment type="caution">
    <text evidence="4">The sequence shown here is derived from an EMBL/GenBank/DDBJ whole genome shotgun (WGS) entry which is preliminary data.</text>
</comment>